<comment type="caution">
    <text evidence="1">The sequence shown here is derived from an EMBL/GenBank/DDBJ whole genome shotgun (WGS) entry which is preliminary data.</text>
</comment>
<dbReference type="EMBL" id="JAYMYS010000007">
    <property type="protein sequence ID" value="KAK7386281.1"/>
    <property type="molecule type" value="Genomic_DNA"/>
</dbReference>
<reference evidence="1 2" key="1">
    <citation type="submission" date="2024-01" db="EMBL/GenBank/DDBJ databases">
        <title>The genomes of 5 underutilized Papilionoideae crops provide insights into root nodulation and disease resistanc.</title>
        <authorList>
            <person name="Jiang F."/>
        </authorList>
    </citation>
    <scope>NUCLEOTIDE SEQUENCE [LARGE SCALE GENOMIC DNA]</scope>
    <source>
        <strain evidence="1">DUOXIRENSHENG_FW03</strain>
        <tissue evidence="1">Leaves</tissue>
    </source>
</reference>
<proteinExistence type="predicted"/>
<name>A0AAN9X9P7_PSOTE</name>
<gene>
    <name evidence="1" type="ORF">VNO78_26405</name>
</gene>
<evidence type="ECO:0000313" key="2">
    <source>
        <dbReference type="Proteomes" id="UP001386955"/>
    </source>
</evidence>
<organism evidence="1 2">
    <name type="scientific">Psophocarpus tetragonolobus</name>
    <name type="common">Winged bean</name>
    <name type="synonym">Dolichos tetragonolobus</name>
    <dbReference type="NCBI Taxonomy" id="3891"/>
    <lineage>
        <taxon>Eukaryota</taxon>
        <taxon>Viridiplantae</taxon>
        <taxon>Streptophyta</taxon>
        <taxon>Embryophyta</taxon>
        <taxon>Tracheophyta</taxon>
        <taxon>Spermatophyta</taxon>
        <taxon>Magnoliopsida</taxon>
        <taxon>eudicotyledons</taxon>
        <taxon>Gunneridae</taxon>
        <taxon>Pentapetalae</taxon>
        <taxon>rosids</taxon>
        <taxon>fabids</taxon>
        <taxon>Fabales</taxon>
        <taxon>Fabaceae</taxon>
        <taxon>Papilionoideae</taxon>
        <taxon>50 kb inversion clade</taxon>
        <taxon>NPAAA clade</taxon>
        <taxon>indigoferoid/millettioid clade</taxon>
        <taxon>Phaseoleae</taxon>
        <taxon>Psophocarpus</taxon>
    </lineage>
</organism>
<dbReference type="AlphaFoldDB" id="A0AAN9X9P7"/>
<dbReference type="Proteomes" id="UP001386955">
    <property type="component" value="Unassembled WGS sequence"/>
</dbReference>
<sequence length="107" mass="11802">MWPTHPLGGGEVRDEVNANLDDPLKINRKQKADTASYRPSSVQLKALNSATKSGLIIKEGKASFRINRSAVTAVLYDCHSLFPIIISKQGRIYGTSKDLALKMLLYV</sequence>
<protein>
    <submittedName>
        <fullName evidence="1">Uncharacterized protein</fullName>
    </submittedName>
</protein>
<evidence type="ECO:0000313" key="1">
    <source>
        <dbReference type="EMBL" id="KAK7386281.1"/>
    </source>
</evidence>
<keyword evidence="2" id="KW-1185">Reference proteome</keyword>
<accession>A0AAN9X9P7</accession>